<evidence type="ECO:0000313" key="2">
    <source>
        <dbReference type="EMBL" id="GLD50953.1"/>
    </source>
</evidence>
<comment type="caution">
    <text evidence="2">The sequence shown here is derived from an EMBL/GenBank/DDBJ whole genome shotgun (WGS) entry which is preliminary data.</text>
</comment>
<sequence length="268" mass="28977">MLFSSSSSISPPGTRDAIDTGGPGLCIRQACPSALLSQQLALSSLKYQKNHRLLEDNIKIQAQIVATVVCGVAGAGVGGTDPVVVNSAGTPAHYEMLGSCQMVLRLHGTAAGGHRQTTSPIKATGWSVASDVHPGSSRRPGRAGRGWDEGSGWRASTDSGHPGETPGPRFTQVNDQRCHQRCHLQHGPKDLRLCRTEEKQHGDMVLKEIRRREASAMSRRRSELRLRQQRRHHLEPGDEIYIKLDGRKAHGATTTNAAPSPASYLYAD</sequence>
<dbReference type="Proteomes" id="UP001279410">
    <property type="component" value="Unassembled WGS sequence"/>
</dbReference>
<organism evidence="2 3">
    <name type="scientific">Lates japonicus</name>
    <name type="common">Japanese lates</name>
    <dbReference type="NCBI Taxonomy" id="270547"/>
    <lineage>
        <taxon>Eukaryota</taxon>
        <taxon>Metazoa</taxon>
        <taxon>Chordata</taxon>
        <taxon>Craniata</taxon>
        <taxon>Vertebrata</taxon>
        <taxon>Euteleostomi</taxon>
        <taxon>Actinopterygii</taxon>
        <taxon>Neopterygii</taxon>
        <taxon>Teleostei</taxon>
        <taxon>Neoteleostei</taxon>
        <taxon>Acanthomorphata</taxon>
        <taxon>Carangaria</taxon>
        <taxon>Carangaria incertae sedis</taxon>
        <taxon>Centropomidae</taxon>
        <taxon>Lates</taxon>
    </lineage>
</organism>
<dbReference type="AlphaFoldDB" id="A0AAD3MAT4"/>
<dbReference type="EMBL" id="BRZM01000010">
    <property type="protein sequence ID" value="GLD50953.1"/>
    <property type="molecule type" value="Genomic_DNA"/>
</dbReference>
<reference evidence="2" key="1">
    <citation type="submission" date="2022-08" db="EMBL/GenBank/DDBJ databases">
        <title>Genome sequencing of akame (Lates japonicus).</title>
        <authorList>
            <person name="Hashiguchi Y."/>
            <person name="Takahashi H."/>
        </authorList>
    </citation>
    <scope>NUCLEOTIDE SEQUENCE</scope>
    <source>
        <strain evidence="2">Kochi</strain>
    </source>
</reference>
<gene>
    <name evidence="2" type="ORF">AKAME5_000407800</name>
</gene>
<keyword evidence="3" id="KW-1185">Reference proteome</keyword>
<evidence type="ECO:0000313" key="3">
    <source>
        <dbReference type="Proteomes" id="UP001279410"/>
    </source>
</evidence>
<feature type="region of interest" description="Disordered" evidence="1">
    <location>
        <begin position="127"/>
        <end position="167"/>
    </location>
</feature>
<name>A0AAD3MAT4_LATJO</name>
<accession>A0AAD3MAT4</accession>
<proteinExistence type="predicted"/>
<protein>
    <submittedName>
        <fullName evidence="2">Complement C1q-like protein 3</fullName>
    </submittedName>
</protein>
<evidence type="ECO:0000256" key="1">
    <source>
        <dbReference type="SAM" id="MobiDB-lite"/>
    </source>
</evidence>